<dbReference type="OrthoDB" id="5936191at2"/>
<protein>
    <submittedName>
        <fullName evidence="2">Uncharacterized protein</fullName>
    </submittedName>
</protein>
<dbReference type="RefSeq" id="WP_110255997.1">
    <property type="nucleotide sequence ID" value="NZ_QJKB01000005.1"/>
</dbReference>
<reference evidence="2 3" key="1">
    <citation type="submission" date="2018-05" db="EMBL/GenBank/DDBJ databases">
        <title>Genomic Encyclopedia of Type Strains, Phase IV (KMG-IV): sequencing the most valuable type-strain genomes for metagenomic binning, comparative biology and taxonomic classification.</title>
        <authorList>
            <person name="Goeker M."/>
        </authorList>
    </citation>
    <scope>NUCLEOTIDE SEQUENCE [LARGE SCALE GENOMIC DNA]</scope>
    <source>
        <strain evidence="2 3">DSM 19792</strain>
    </source>
</reference>
<organism evidence="2 3">
    <name type="scientific">Undibacterium pigrum</name>
    <dbReference type="NCBI Taxonomy" id="401470"/>
    <lineage>
        <taxon>Bacteria</taxon>
        <taxon>Pseudomonadati</taxon>
        <taxon>Pseudomonadota</taxon>
        <taxon>Betaproteobacteria</taxon>
        <taxon>Burkholderiales</taxon>
        <taxon>Oxalobacteraceae</taxon>
        <taxon>Undibacterium</taxon>
    </lineage>
</organism>
<feature type="signal peptide" evidence="1">
    <location>
        <begin position="1"/>
        <end position="18"/>
    </location>
</feature>
<keyword evidence="3" id="KW-1185">Reference proteome</keyword>
<keyword evidence="1" id="KW-0732">Signal</keyword>
<feature type="chain" id="PRO_5016420146" evidence="1">
    <location>
        <begin position="19"/>
        <end position="205"/>
    </location>
</feature>
<name>A0A318JQB5_9BURK</name>
<proteinExistence type="predicted"/>
<evidence type="ECO:0000256" key="1">
    <source>
        <dbReference type="SAM" id="SignalP"/>
    </source>
</evidence>
<dbReference type="AlphaFoldDB" id="A0A318JQB5"/>
<comment type="caution">
    <text evidence="2">The sequence shown here is derived from an EMBL/GenBank/DDBJ whole genome shotgun (WGS) entry which is preliminary data.</text>
</comment>
<accession>A0A318JQB5</accession>
<evidence type="ECO:0000313" key="3">
    <source>
        <dbReference type="Proteomes" id="UP000247792"/>
    </source>
</evidence>
<dbReference type="Proteomes" id="UP000247792">
    <property type="component" value="Unassembled WGS sequence"/>
</dbReference>
<sequence>MKKLICYVLLVFCSTVFAQENKTRYIMTSFLTAEKIQDLEAQLQAHPSMREIEIVNSYGIHKNEIALTNKMLALIDQYQLHTFARGNCAFACATIFLYGYERTLLPRLEGGTTRLILRPLTSRDSEFLKEQTEEFFNKIVARSGGKIPQDFLLWLYRVKDDFGAIHILSKANQQNHSILFQSAGQGKFEVISDLNAGDMGIKVQR</sequence>
<dbReference type="EMBL" id="QJKB01000005">
    <property type="protein sequence ID" value="PXX42441.1"/>
    <property type="molecule type" value="Genomic_DNA"/>
</dbReference>
<evidence type="ECO:0000313" key="2">
    <source>
        <dbReference type="EMBL" id="PXX42441.1"/>
    </source>
</evidence>
<gene>
    <name evidence="2" type="ORF">DFR42_10599</name>
</gene>